<evidence type="ECO:0000256" key="4">
    <source>
        <dbReference type="ARBA" id="ARBA00022801"/>
    </source>
</evidence>
<dbReference type="FunFam" id="3.20.20.140:FF:000174">
    <property type="entry name" value="Dihydropyrimidinase-related protein 2"/>
    <property type="match status" value="1"/>
</dbReference>
<dbReference type="Gene3D" id="3.20.20.140">
    <property type="entry name" value="Metal-dependent hydrolases"/>
    <property type="match status" value="1"/>
</dbReference>
<keyword evidence="3" id="KW-0479">Metal-binding</keyword>
<evidence type="ECO:0000313" key="9">
    <source>
        <dbReference type="EMBL" id="ODV93953.1"/>
    </source>
</evidence>
<dbReference type="PROSITE" id="PS00482">
    <property type="entry name" value="DIHYDROOROTASE_1"/>
    <property type="match status" value="1"/>
</dbReference>
<name>A0A1E4TQC6_PACTA</name>
<dbReference type="InterPro" id="IPR002195">
    <property type="entry name" value="Dihydroorotase_CS"/>
</dbReference>
<dbReference type="STRING" id="669874.A0A1E4TQC6"/>
<proteinExistence type="inferred from homology"/>
<dbReference type="PANTHER" id="PTHR11647:SF1">
    <property type="entry name" value="COLLAPSIN RESPONSE MEDIATOR PROTEIN"/>
    <property type="match status" value="1"/>
</dbReference>
<dbReference type="GO" id="GO:0046872">
    <property type="term" value="F:metal ion binding"/>
    <property type="evidence" value="ECO:0007669"/>
    <property type="project" value="UniProtKB-KW"/>
</dbReference>
<sequence length="508" mass="56462">MSIYDTIIKNGIICTASDTFKSDIGIKDGKISTLAESIDSSKGNIVIDAEEAYITPGGIDAHVHLREPMELFGVIADDFESGTRSAVAGGTTTIIAFASQNSESNDSPEDLARAVKLCISDAMSQKLYCDFALHLILYKVNKEIIDEQFQKLYEEVGVTSVKMYMTYPKLQLRDYDLMNVMYTARKNGITTMLHAENGDMIEWMIEKLEEQGKTDPYYHAVSRPSLIEGEATGRAIVISQSLDNPVLFVHVSAPSAINCIRKAQTKGLKIFAETCPQYCFLEAEDLRCIHSHDPFEGSKYVCSPPPREGKDDQDSVWKGLQNGTFTIVSSDHCPTLYGGEDGKRAAFKNGHNGEFKWIPNGIPGVETRMPLMFGNAVNGTKLSLERFVELHSTNPAKLYGLYPKKGSILPGISDADLVVWYPEGKYTGPSTISNNMLNHDCDYTPFEGYGINNWPRYTLVKGKVVYKEGEIINDNSGIGSYVKREKSKLAVPNNEWVSELRPKYLIDK</sequence>
<accession>A0A1E4TQC6</accession>
<evidence type="ECO:0000256" key="5">
    <source>
        <dbReference type="ARBA" id="ARBA00036696"/>
    </source>
</evidence>
<dbReference type="SUPFAM" id="SSF51556">
    <property type="entry name" value="Metallo-dependent hydrolases"/>
    <property type="match status" value="1"/>
</dbReference>
<dbReference type="OrthoDB" id="1924787at2759"/>
<evidence type="ECO:0000256" key="3">
    <source>
        <dbReference type="ARBA" id="ARBA00022723"/>
    </source>
</evidence>
<gene>
    <name evidence="9" type="ORF">PACTADRAFT_4850</name>
</gene>
<dbReference type="CDD" id="cd01314">
    <property type="entry name" value="D-HYD"/>
    <property type="match status" value="1"/>
</dbReference>
<comment type="PTM">
    <text evidence="7">Carbamylation allows a single lysine to coordinate two divalent metal cations.</text>
</comment>
<dbReference type="AlphaFoldDB" id="A0A1E4TQC6"/>
<dbReference type="NCBIfam" id="TIGR02033">
    <property type="entry name" value="D-hydantoinase"/>
    <property type="match status" value="1"/>
</dbReference>
<keyword evidence="10" id="KW-1185">Reference proteome</keyword>
<evidence type="ECO:0000256" key="7">
    <source>
        <dbReference type="PIRSR" id="PIRSR611778-50"/>
    </source>
</evidence>
<dbReference type="InterPro" id="IPR050378">
    <property type="entry name" value="Metallo-dep_Hydrolases_sf"/>
</dbReference>
<dbReference type="SUPFAM" id="SSF51338">
    <property type="entry name" value="Composite domain of metallo-dependent hydrolases"/>
    <property type="match status" value="1"/>
</dbReference>
<dbReference type="EMBL" id="KV454017">
    <property type="protein sequence ID" value="ODV93953.1"/>
    <property type="molecule type" value="Genomic_DNA"/>
</dbReference>
<protein>
    <recommendedName>
        <fullName evidence="6">dihydropyrimidinase</fullName>
        <ecNumber evidence="6">3.5.2.2</ecNumber>
    </recommendedName>
</protein>
<comment type="similarity">
    <text evidence="2">Belongs to the metallo-dependent hydrolases superfamily. Hydantoinase/dihydropyrimidinase family.</text>
</comment>
<dbReference type="Pfam" id="PF01979">
    <property type="entry name" value="Amidohydro_1"/>
    <property type="match status" value="1"/>
</dbReference>
<evidence type="ECO:0000256" key="2">
    <source>
        <dbReference type="ARBA" id="ARBA00008829"/>
    </source>
</evidence>
<evidence type="ECO:0000256" key="6">
    <source>
        <dbReference type="ARBA" id="ARBA00039113"/>
    </source>
</evidence>
<organism evidence="9 10">
    <name type="scientific">Pachysolen tannophilus NRRL Y-2460</name>
    <dbReference type="NCBI Taxonomy" id="669874"/>
    <lineage>
        <taxon>Eukaryota</taxon>
        <taxon>Fungi</taxon>
        <taxon>Dikarya</taxon>
        <taxon>Ascomycota</taxon>
        <taxon>Saccharomycotina</taxon>
        <taxon>Pichiomycetes</taxon>
        <taxon>Pachysolenaceae</taxon>
        <taxon>Pachysolen</taxon>
    </lineage>
</organism>
<dbReference type="EC" id="3.5.2.2" evidence="6"/>
<comment type="catalytic activity">
    <reaction evidence="5">
        <text>5,6-dihydrouracil + H2O = 3-(carbamoylamino)propanoate + H(+)</text>
        <dbReference type="Rhea" id="RHEA:16121"/>
        <dbReference type="ChEBI" id="CHEBI:11892"/>
        <dbReference type="ChEBI" id="CHEBI:15377"/>
        <dbReference type="ChEBI" id="CHEBI:15378"/>
        <dbReference type="ChEBI" id="CHEBI:15901"/>
        <dbReference type="EC" id="3.5.2.2"/>
    </reaction>
</comment>
<evidence type="ECO:0000256" key="1">
    <source>
        <dbReference type="ARBA" id="ARBA00001947"/>
    </source>
</evidence>
<dbReference type="InterPro" id="IPR011059">
    <property type="entry name" value="Metal-dep_hydrolase_composite"/>
</dbReference>
<feature type="modified residue" description="N6-carboxylysine" evidence="7">
    <location>
        <position position="162"/>
    </location>
</feature>
<evidence type="ECO:0000259" key="8">
    <source>
        <dbReference type="Pfam" id="PF01979"/>
    </source>
</evidence>
<feature type="domain" description="Amidohydrolase-related" evidence="8">
    <location>
        <begin position="53"/>
        <end position="465"/>
    </location>
</feature>
<dbReference type="PANTHER" id="PTHR11647">
    <property type="entry name" value="HYDRANTOINASE/DIHYDROPYRIMIDINASE FAMILY MEMBER"/>
    <property type="match status" value="1"/>
</dbReference>
<dbReference type="GO" id="GO:0005737">
    <property type="term" value="C:cytoplasm"/>
    <property type="evidence" value="ECO:0007669"/>
    <property type="project" value="InterPro"/>
</dbReference>
<reference evidence="10" key="1">
    <citation type="submission" date="2016-05" db="EMBL/GenBank/DDBJ databases">
        <title>Comparative genomics of biotechnologically important yeasts.</title>
        <authorList>
            <consortium name="DOE Joint Genome Institute"/>
            <person name="Riley R."/>
            <person name="Haridas S."/>
            <person name="Wolfe K.H."/>
            <person name="Lopes M.R."/>
            <person name="Hittinger C.T."/>
            <person name="Goker M."/>
            <person name="Salamov A."/>
            <person name="Wisecaver J."/>
            <person name="Long T.M."/>
            <person name="Aerts A.L."/>
            <person name="Barry K."/>
            <person name="Choi C."/>
            <person name="Clum A."/>
            <person name="Coughlan A.Y."/>
            <person name="Deshpande S."/>
            <person name="Douglass A.P."/>
            <person name="Hanson S.J."/>
            <person name="Klenk H.-P."/>
            <person name="Labutti K."/>
            <person name="Lapidus A."/>
            <person name="Lindquist E."/>
            <person name="Lipzen A."/>
            <person name="Meier-Kolthoff J.P."/>
            <person name="Ohm R.A."/>
            <person name="Otillar R.P."/>
            <person name="Pangilinan J."/>
            <person name="Peng Y."/>
            <person name="Rokas A."/>
            <person name="Rosa C.A."/>
            <person name="Scheuner C."/>
            <person name="Sibirny A.A."/>
            <person name="Slot J.C."/>
            <person name="Stielow J.B."/>
            <person name="Sun H."/>
            <person name="Kurtzman C.P."/>
            <person name="Blackwell M."/>
            <person name="Grigoriev I.V."/>
            <person name="Jeffries T.W."/>
        </authorList>
    </citation>
    <scope>NUCLEOTIDE SEQUENCE [LARGE SCALE GENOMIC DNA]</scope>
    <source>
        <strain evidence="10">NRRL Y-2460</strain>
    </source>
</reference>
<dbReference type="Proteomes" id="UP000094236">
    <property type="component" value="Unassembled WGS sequence"/>
</dbReference>
<evidence type="ECO:0000313" key="10">
    <source>
        <dbReference type="Proteomes" id="UP000094236"/>
    </source>
</evidence>
<comment type="cofactor">
    <cofactor evidence="1">
        <name>Zn(2+)</name>
        <dbReference type="ChEBI" id="CHEBI:29105"/>
    </cofactor>
</comment>
<dbReference type="InterPro" id="IPR032466">
    <property type="entry name" value="Metal_Hydrolase"/>
</dbReference>
<dbReference type="Gene3D" id="2.30.40.10">
    <property type="entry name" value="Urease, subunit C, domain 1"/>
    <property type="match status" value="1"/>
</dbReference>
<keyword evidence="4" id="KW-0378">Hydrolase</keyword>
<dbReference type="GO" id="GO:0004157">
    <property type="term" value="F:dihydropyrimidinase activity"/>
    <property type="evidence" value="ECO:0007669"/>
    <property type="project" value="UniProtKB-EC"/>
</dbReference>
<dbReference type="InterPro" id="IPR006680">
    <property type="entry name" value="Amidohydro-rel"/>
</dbReference>
<dbReference type="InterPro" id="IPR011778">
    <property type="entry name" value="Hydantoinase/dihydroPyrase"/>
</dbReference>